<feature type="compositionally biased region" description="Basic and acidic residues" evidence="7">
    <location>
        <begin position="85"/>
        <end position="96"/>
    </location>
</feature>
<evidence type="ECO:0000256" key="7">
    <source>
        <dbReference type="SAM" id="MobiDB-lite"/>
    </source>
</evidence>
<evidence type="ECO:0000256" key="3">
    <source>
        <dbReference type="ARBA" id="ARBA00022833"/>
    </source>
</evidence>
<dbReference type="PROSITE" id="PS50950">
    <property type="entry name" value="ZF_THAP"/>
    <property type="match status" value="1"/>
</dbReference>
<keyword evidence="3" id="KW-0862">Zinc</keyword>
<comment type="caution">
    <text evidence="9">The sequence shown here is derived from an EMBL/GenBank/DDBJ whole genome shotgun (WGS) entry which is preliminary data.</text>
</comment>
<name>A0A315VFZ8_GAMAF</name>
<feature type="domain" description="THAP-type" evidence="8">
    <location>
        <begin position="1"/>
        <end position="82"/>
    </location>
</feature>
<dbReference type="InterPro" id="IPR038441">
    <property type="entry name" value="THAP_Znf_sf"/>
</dbReference>
<feature type="coiled-coil region" evidence="6">
    <location>
        <begin position="333"/>
        <end position="360"/>
    </location>
</feature>
<feature type="compositionally biased region" description="Low complexity" evidence="7">
    <location>
        <begin position="540"/>
        <end position="549"/>
    </location>
</feature>
<dbReference type="SUPFAM" id="SSF57716">
    <property type="entry name" value="Glucocorticoid receptor-like (DNA-binding domain)"/>
    <property type="match status" value="1"/>
</dbReference>
<evidence type="ECO:0000313" key="9">
    <source>
        <dbReference type="EMBL" id="PWA22361.1"/>
    </source>
</evidence>
<organism evidence="9 10">
    <name type="scientific">Gambusia affinis</name>
    <name type="common">Western mosquitofish</name>
    <name type="synonym">Heterandria affinis</name>
    <dbReference type="NCBI Taxonomy" id="33528"/>
    <lineage>
        <taxon>Eukaryota</taxon>
        <taxon>Metazoa</taxon>
        <taxon>Chordata</taxon>
        <taxon>Craniata</taxon>
        <taxon>Vertebrata</taxon>
        <taxon>Euteleostomi</taxon>
        <taxon>Actinopterygii</taxon>
        <taxon>Neopterygii</taxon>
        <taxon>Teleostei</taxon>
        <taxon>Neoteleostei</taxon>
        <taxon>Acanthomorphata</taxon>
        <taxon>Ovalentaria</taxon>
        <taxon>Atherinomorphae</taxon>
        <taxon>Cyprinodontiformes</taxon>
        <taxon>Poeciliidae</taxon>
        <taxon>Poeciliinae</taxon>
        <taxon>Gambusia</taxon>
    </lineage>
</organism>
<dbReference type="EMBL" id="NHOQ01001755">
    <property type="protein sequence ID" value="PWA22361.1"/>
    <property type="molecule type" value="Genomic_DNA"/>
</dbReference>
<dbReference type="Pfam" id="PF05485">
    <property type="entry name" value="THAP"/>
    <property type="match status" value="1"/>
</dbReference>
<evidence type="ECO:0000256" key="1">
    <source>
        <dbReference type="ARBA" id="ARBA00022723"/>
    </source>
</evidence>
<dbReference type="InterPro" id="IPR006612">
    <property type="entry name" value="THAP_Znf"/>
</dbReference>
<evidence type="ECO:0000259" key="8">
    <source>
        <dbReference type="PROSITE" id="PS50950"/>
    </source>
</evidence>
<proteinExistence type="predicted"/>
<keyword evidence="6" id="KW-0175">Coiled coil</keyword>
<evidence type="ECO:0000256" key="6">
    <source>
        <dbReference type="SAM" id="Coils"/>
    </source>
</evidence>
<gene>
    <name evidence="9" type="ORF">CCH79_00018235</name>
</gene>
<dbReference type="SMART" id="SM00692">
    <property type="entry name" value="DM3"/>
    <property type="match status" value="1"/>
</dbReference>
<feature type="region of interest" description="Disordered" evidence="7">
    <location>
        <begin position="1"/>
        <end position="22"/>
    </location>
</feature>
<dbReference type="AlphaFoldDB" id="A0A315VFZ8"/>
<dbReference type="InterPro" id="IPR052224">
    <property type="entry name" value="THAP_domain_protein"/>
</dbReference>
<dbReference type="PANTHER" id="PTHR46927:SF2">
    <property type="entry name" value="THAP DOMAIN-CONTAINING PROTEIN 8"/>
    <property type="match status" value="1"/>
</dbReference>
<dbReference type="GO" id="GO:0003677">
    <property type="term" value="F:DNA binding"/>
    <property type="evidence" value="ECO:0007669"/>
    <property type="project" value="UniProtKB-UniRule"/>
</dbReference>
<evidence type="ECO:0000256" key="2">
    <source>
        <dbReference type="ARBA" id="ARBA00022771"/>
    </source>
</evidence>
<accession>A0A315VFZ8</accession>
<evidence type="ECO:0000256" key="4">
    <source>
        <dbReference type="ARBA" id="ARBA00023125"/>
    </source>
</evidence>
<feature type="compositionally biased region" description="Low complexity" evidence="7">
    <location>
        <begin position="109"/>
        <end position="119"/>
    </location>
</feature>
<protein>
    <recommendedName>
        <fullName evidence="8">THAP-type domain-containing protein</fullName>
    </recommendedName>
</protein>
<keyword evidence="10" id="KW-1185">Reference proteome</keyword>
<reference evidence="9 10" key="1">
    <citation type="journal article" date="2018" name="G3 (Bethesda)">
        <title>A High-Quality Reference Genome for the Invasive Mosquitofish Gambusia affinis Using a Chicago Library.</title>
        <authorList>
            <person name="Hoffberg S.L."/>
            <person name="Troendle N.J."/>
            <person name="Glenn T.C."/>
            <person name="Mahmud O."/>
            <person name="Louha S."/>
            <person name="Chalopin D."/>
            <person name="Bennetzen J.L."/>
            <person name="Mauricio R."/>
        </authorList>
    </citation>
    <scope>NUCLEOTIDE SEQUENCE [LARGE SCALE GENOMIC DNA]</scope>
    <source>
        <strain evidence="9">NE01/NJP1002.9</strain>
        <tissue evidence="9">Muscle</tissue>
    </source>
</reference>
<dbReference type="Proteomes" id="UP000250572">
    <property type="component" value="Unassembled WGS sequence"/>
</dbReference>
<dbReference type="Gene3D" id="6.20.210.20">
    <property type="entry name" value="THAP domain"/>
    <property type="match status" value="1"/>
</dbReference>
<dbReference type="PANTHER" id="PTHR46927">
    <property type="entry name" value="AGAP005574-PA"/>
    <property type="match status" value="1"/>
</dbReference>
<keyword evidence="4 5" id="KW-0238">DNA-binding</keyword>
<sequence length="566" mass="61460">MPKYCSVPKCRSDSGNSGERKSFYKFPLQDPARLQQWVRNMGRENWTPSRHQYICHEHFAPSCFKVRWGIRYLDADAVPTVFPDTEKRKASDDGERKPKRLRAQSFTVSGDGTTSDGTAADQTVRLLELVVAASPHGETDPMESSVGSLGVDPADGVGSGLNFPLTLYQTTDGPMSGAGAAELLMMSEGAAEDGQVELVNGITAAILSQGGVLVLNEAAPDPDLTSSAGEDVPQEVVAYFETVPNVLPGGTSAGIASLPDTVLSPALSSKPISSTLPIVSKHVPTPPPPPSLVLTLERLDEAEDGDAMTDTEETERDDQQLEEHCYHKNSLSKEQLEAIVAELQKKVKVLQQRHRRHLEKLLGLENTVSQLRQSNMLNEERLQLLERAYLQTSAAVSDAGETVAIIYGDDDAAYFYTPLSDDAGMALNNFNQANQRSEGETRTMTSIFCATCSFSNRDPGRLPALHIPQYQSREQSLARINGARQDTLTEPPFFSVPAAVQSFLSKTGPPADRAEYAILELLYLVSRGGQEQQRSPPPRTRSAAAPQPTYSAAPSSRRWASVSSGL</sequence>
<feature type="region of interest" description="Disordered" evidence="7">
    <location>
        <begin position="85"/>
        <end position="119"/>
    </location>
</feature>
<feature type="region of interest" description="Disordered" evidence="7">
    <location>
        <begin position="528"/>
        <end position="566"/>
    </location>
</feature>
<evidence type="ECO:0000256" key="5">
    <source>
        <dbReference type="PROSITE-ProRule" id="PRU00309"/>
    </source>
</evidence>
<evidence type="ECO:0000313" key="10">
    <source>
        <dbReference type="Proteomes" id="UP000250572"/>
    </source>
</evidence>
<dbReference type="SMART" id="SM00980">
    <property type="entry name" value="THAP"/>
    <property type="match status" value="1"/>
</dbReference>
<dbReference type="GO" id="GO:0008270">
    <property type="term" value="F:zinc ion binding"/>
    <property type="evidence" value="ECO:0007669"/>
    <property type="project" value="UniProtKB-KW"/>
</dbReference>
<keyword evidence="1" id="KW-0479">Metal-binding</keyword>
<keyword evidence="2 5" id="KW-0863">Zinc-finger</keyword>